<evidence type="ECO:0000256" key="4">
    <source>
        <dbReference type="ARBA" id="ARBA00022729"/>
    </source>
</evidence>
<dbReference type="GO" id="GO:0071222">
    <property type="term" value="P:cellular response to lipopolysaccharide"/>
    <property type="evidence" value="ECO:0007669"/>
    <property type="project" value="TreeGrafter"/>
</dbReference>
<evidence type="ECO:0000256" key="3">
    <source>
        <dbReference type="ARBA" id="ARBA00022692"/>
    </source>
</evidence>
<keyword evidence="8" id="KW-0675">Receptor</keyword>
<dbReference type="PANTHER" id="PTHR25466:SF14">
    <property type="entry name" value="BUTYROPHILIN SUBFAMILY 2 MEMBER A2-LIKE-RELATED"/>
    <property type="match status" value="1"/>
</dbReference>
<evidence type="ECO:0000256" key="1">
    <source>
        <dbReference type="ARBA" id="ARBA00004251"/>
    </source>
</evidence>
<protein>
    <submittedName>
        <fullName evidence="14">Uncharacterized protein LOC113049163 isoform X1</fullName>
    </submittedName>
</protein>
<keyword evidence="9" id="KW-0325">Glycoprotein</keyword>
<evidence type="ECO:0000256" key="10">
    <source>
        <dbReference type="ARBA" id="ARBA00023319"/>
    </source>
</evidence>
<evidence type="ECO:0000256" key="2">
    <source>
        <dbReference type="ARBA" id="ARBA00022475"/>
    </source>
</evidence>
<organism evidence="13 14">
    <name type="scientific">Carassius auratus</name>
    <name type="common">Goldfish</name>
    <dbReference type="NCBI Taxonomy" id="7957"/>
    <lineage>
        <taxon>Eukaryota</taxon>
        <taxon>Metazoa</taxon>
        <taxon>Chordata</taxon>
        <taxon>Craniata</taxon>
        <taxon>Vertebrata</taxon>
        <taxon>Euteleostomi</taxon>
        <taxon>Actinopterygii</taxon>
        <taxon>Neopterygii</taxon>
        <taxon>Teleostei</taxon>
        <taxon>Ostariophysi</taxon>
        <taxon>Cypriniformes</taxon>
        <taxon>Cyprinidae</taxon>
        <taxon>Cyprininae</taxon>
        <taxon>Carassius</taxon>
    </lineage>
</organism>
<dbReference type="GO" id="GO:0009897">
    <property type="term" value="C:external side of plasma membrane"/>
    <property type="evidence" value="ECO:0007669"/>
    <property type="project" value="TreeGrafter"/>
</dbReference>
<dbReference type="GeneID" id="113049163"/>
<accession>A0A6P6K5A8</accession>
<evidence type="ECO:0000256" key="11">
    <source>
        <dbReference type="SAM" id="Phobius"/>
    </source>
</evidence>
<dbReference type="AlphaFoldDB" id="A0A6P6K5A8"/>
<proteinExistence type="predicted"/>
<name>A0A6P6K5A8_CARAU</name>
<dbReference type="GO" id="GO:0042130">
    <property type="term" value="P:negative regulation of T cell proliferation"/>
    <property type="evidence" value="ECO:0007669"/>
    <property type="project" value="TreeGrafter"/>
</dbReference>
<keyword evidence="13" id="KW-1185">Reference proteome</keyword>
<dbReference type="GO" id="GO:0007166">
    <property type="term" value="P:cell surface receptor signaling pathway"/>
    <property type="evidence" value="ECO:0007669"/>
    <property type="project" value="TreeGrafter"/>
</dbReference>
<keyword evidence="2" id="KW-1003">Cell membrane</keyword>
<feature type="chain" id="PRO_5028096198" evidence="12">
    <location>
        <begin position="25"/>
        <end position="283"/>
    </location>
</feature>
<dbReference type="GO" id="GO:0031295">
    <property type="term" value="P:T cell costimulation"/>
    <property type="evidence" value="ECO:0007669"/>
    <property type="project" value="TreeGrafter"/>
</dbReference>
<keyword evidence="6 11" id="KW-0472">Membrane</keyword>
<keyword evidence="4 12" id="KW-0732">Signal</keyword>
<evidence type="ECO:0000256" key="6">
    <source>
        <dbReference type="ARBA" id="ARBA00023136"/>
    </source>
</evidence>
<dbReference type="Gene3D" id="2.60.40.10">
    <property type="entry name" value="Immunoglobulins"/>
    <property type="match status" value="1"/>
</dbReference>
<evidence type="ECO:0000313" key="13">
    <source>
        <dbReference type="Proteomes" id="UP000515129"/>
    </source>
</evidence>
<dbReference type="GO" id="GO:0006955">
    <property type="term" value="P:immune response"/>
    <property type="evidence" value="ECO:0007669"/>
    <property type="project" value="TreeGrafter"/>
</dbReference>
<sequence>MKPFGLCFSAVCILCCCCLVCGRGQGVCSVGKFITRINLTTELQSEILLPCLFEAALIGSNLNMSSLAVWNHITETTDGIVEIKVNDHEIFWNNRGNRIKAFGAAAASGNFSILIEDVQLSDLGLYRCEHFIDTNCSLGYKEINISLAAEFSPLNNWQLIVAAGGGGGFLLLCLITVCVYWTWTKRQTVDASVNHTSHNCHDSEGQKNDEITYASVVPKSHNCHNSEGPKNDEITYASVALKSHNCHDSEVLLNNKPVKGSASETMVNPETVLYSTLKQREGR</sequence>
<reference evidence="14" key="1">
    <citation type="submission" date="2025-08" db="UniProtKB">
        <authorList>
            <consortium name="RefSeq"/>
        </authorList>
    </citation>
    <scope>IDENTIFICATION</scope>
    <source>
        <strain evidence="14">Wakin</strain>
        <tissue evidence="14">Muscle</tissue>
    </source>
</reference>
<dbReference type="RefSeq" id="XP_026067040.1">
    <property type="nucleotide sequence ID" value="XM_026211255.1"/>
</dbReference>
<keyword evidence="7" id="KW-1015">Disulfide bond</keyword>
<dbReference type="InterPro" id="IPR013783">
    <property type="entry name" value="Ig-like_fold"/>
</dbReference>
<evidence type="ECO:0000256" key="12">
    <source>
        <dbReference type="SAM" id="SignalP"/>
    </source>
</evidence>
<dbReference type="GO" id="GO:0042102">
    <property type="term" value="P:positive regulation of T cell proliferation"/>
    <property type="evidence" value="ECO:0007669"/>
    <property type="project" value="TreeGrafter"/>
</dbReference>
<feature type="transmembrane region" description="Helical" evidence="11">
    <location>
        <begin position="157"/>
        <end position="183"/>
    </location>
</feature>
<keyword evidence="3 11" id="KW-0812">Transmembrane</keyword>
<evidence type="ECO:0000256" key="8">
    <source>
        <dbReference type="ARBA" id="ARBA00023170"/>
    </source>
</evidence>
<evidence type="ECO:0000256" key="5">
    <source>
        <dbReference type="ARBA" id="ARBA00022989"/>
    </source>
</evidence>
<evidence type="ECO:0000256" key="9">
    <source>
        <dbReference type="ARBA" id="ARBA00023180"/>
    </source>
</evidence>
<dbReference type="PANTHER" id="PTHR25466">
    <property type="entry name" value="T-LYMPHOCYTE ACTIVATION ANTIGEN"/>
    <property type="match status" value="1"/>
</dbReference>
<feature type="signal peptide" evidence="12">
    <location>
        <begin position="1"/>
        <end position="24"/>
    </location>
</feature>
<comment type="subcellular location">
    <subcellularLocation>
        <location evidence="1">Cell membrane</location>
        <topology evidence="1">Single-pass type I membrane protein</topology>
    </subcellularLocation>
</comment>
<keyword evidence="5 11" id="KW-1133">Transmembrane helix</keyword>
<keyword evidence="10" id="KW-0393">Immunoglobulin domain</keyword>
<dbReference type="SUPFAM" id="SSF48726">
    <property type="entry name" value="Immunoglobulin"/>
    <property type="match status" value="1"/>
</dbReference>
<dbReference type="OrthoDB" id="9898017at2759"/>
<evidence type="ECO:0000256" key="7">
    <source>
        <dbReference type="ARBA" id="ARBA00023157"/>
    </source>
</evidence>
<dbReference type="KEGG" id="caua:113049163"/>
<dbReference type="InterPro" id="IPR036179">
    <property type="entry name" value="Ig-like_dom_sf"/>
</dbReference>
<gene>
    <name evidence="14" type="primary">LOC113049163</name>
</gene>
<dbReference type="InterPro" id="IPR051713">
    <property type="entry name" value="T-cell_Activation_Regulation"/>
</dbReference>
<dbReference type="Proteomes" id="UP000515129">
    <property type="component" value="Chromosome 30"/>
</dbReference>
<evidence type="ECO:0000313" key="14">
    <source>
        <dbReference type="RefSeq" id="XP_026067040.1"/>
    </source>
</evidence>